<dbReference type="RefSeq" id="WP_180285547.1">
    <property type="nucleotide sequence ID" value="NZ_JABFDB010000031.1"/>
</dbReference>
<dbReference type="PROSITE" id="PS50885">
    <property type="entry name" value="HAMP"/>
    <property type="match status" value="1"/>
</dbReference>
<dbReference type="InterPro" id="IPR036890">
    <property type="entry name" value="HATPase_C_sf"/>
</dbReference>
<keyword evidence="5" id="KW-0808">Transferase</keyword>
<dbReference type="InterPro" id="IPR005467">
    <property type="entry name" value="His_kinase_dom"/>
</dbReference>
<evidence type="ECO:0000259" key="11">
    <source>
        <dbReference type="PROSITE" id="PS50885"/>
    </source>
</evidence>
<feature type="domain" description="HAMP" evidence="11">
    <location>
        <begin position="329"/>
        <end position="381"/>
    </location>
</feature>
<feature type="signal peptide" evidence="9">
    <location>
        <begin position="1"/>
        <end position="22"/>
    </location>
</feature>
<feature type="chain" id="PRO_5047190585" description="histidine kinase" evidence="9">
    <location>
        <begin position="23"/>
        <end position="680"/>
    </location>
</feature>
<dbReference type="Proteomes" id="UP000584642">
    <property type="component" value="Unassembled WGS sequence"/>
</dbReference>
<evidence type="ECO:0000256" key="9">
    <source>
        <dbReference type="SAM" id="SignalP"/>
    </source>
</evidence>
<dbReference type="Gene3D" id="3.30.565.10">
    <property type="entry name" value="Histidine kinase-like ATPase, C-terminal domain"/>
    <property type="match status" value="1"/>
</dbReference>
<keyword evidence="7" id="KW-0175">Coiled coil</keyword>
<organism evidence="12 13">
    <name type="scientific">Azospirillum oleiclasticum</name>
    <dbReference type="NCBI Taxonomy" id="2735135"/>
    <lineage>
        <taxon>Bacteria</taxon>
        <taxon>Pseudomonadati</taxon>
        <taxon>Pseudomonadota</taxon>
        <taxon>Alphaproteobacteria</taxon>
        <taxon>Rhodospirillales</taxon>
        <taxon>Azospirillaceae</taxon>
        <taxon>Azospirillum</taxon>
    </lineage>
</organism>
<comment type="catalytic activity">
    <reaction evidence="1">
        <text>ATP + protein L-histidine = ADP + protein N-phospho-L-histidine.</text>
        <dbReference type="EC" id="2.7.13.3"/>
    </reaction>
</comment>
<dbReference type="PROSITE" id="PS50109">
    <property type="entry name" value="HIS_KIN"/>
    <property type="match status" value="1"/>
</dbReference>
<dbReference type="Gene3D" id="6.10.340.10">
    <property type="match status" value="1"/>
</dbReference>
<dbReference type="InterPro" id="IPR038188">
    <property type="entry name" value="TorS_sensor_sf"/>
</dbReference>
<feature type="coiled-coil region" evidence="7">
    <location>
        <begin position="117"/>
        <end position="165"/>
    </location>
</feature>
<protein>
    <recommendedName>
        <fullName evidence="3">histidine kinase</fullName>
        <ecNumber evidence="3">2.7.13.3</ecNumber>
    </recommendedName>
</protein>
<name>A0ABX2THQ4_9PROT</name>
<keyword evidence="13" id="KW-1185">Reference proteome</keyword>
<evidence type="ECO:0000256" key="1">
    <source>
        <dbReference type="ARBA" id="ARBA00000085"/>
    </source>
</evidence>
<comment type="subcellular location">
    <subcellularLocation>
        <location evidence="2">Membrane</location>
    </subcellularLocation>
</comment>
<evidence type="ECO:0000256" key="5">
    <source>
        <dbReference type="ARBA" id="ARBA00022679"/>
    </source>
</evidence>
<gene>
    <name evidence="12" type="ORF">HND93_29080</name>
</gene>
<dbReference type="CDD" id="cd06225">
    <property type="entry name" value="HAMP"/>
    <property type="match status" value="1"/>
</dbReference>
<dbReference type="Pfam" id="PF00672">
    <property type="entry name" value="HAMP"/>
    <property type="match status" value="1"/>
</dbReference>
<keyword evidence="8" id="KW-0472">Membrane</keyword>
<keyword evidence="8" id="KW-1133">Transmembrane helix</keyword>
<dbReference type="InterPro" id="IPR003660">
    <property type="entry name" value="HAMP_dom"/>
</dbReference>
<comment type="caution">
    <text evidence="12">The sequence shown here is derived from an EMBL/GenBank/DDBJ whole genome shotgun (WGS) entry which is preliminary data.</text>
</comment>
<evidence type="ECO:0000259" key="10">
    <source>
        <dbReference type="PROSITE" id="PS50109"/>
    </source>
</evidence>
<evidence type="ECO:0000256" key="3">
    <source>
        <dbReference type="ARBA" id="ARBA00012438"/>
    </source>
</evidence>
<reference evidence="12 13" key="1">
    <citation type="submission" date="2020-05" db="EMBL/GenBank/DDBJ databases">
        <title>Azospirillum oleiclasticum sp. nov, a nitrogen-fixing and heavy crude oil-emulsifying bacterium isolated from the crude oil of Yumen Oilfield.</title>
        <authorList>
            <person name="Wu D."/>
            <person name="Cai M."/>
            <person name="Zhang X."/>
        </authorList>
    </citation>
    <scope>NUCLEOTIDE SEQUENCE [LARGE SCALE GENOMIC DNA]</scope>
    <source>
        <strain evidence="12 13">ROY-1-1-2</strain>
    </source>
</reference>
<dbReference type="InterPro" id="IPR003594">
    <property type="entry name" value="HATPase_dom"/>
</dbReference>
<dbReference type="InterPro" id="IPR036097">
    <property type="entry name" value="HisK_dim/P_sf"/>
</dbReference>
<sequence length="680" mass="73099">MTRPRRALSVRAIVLAAACVVAAMTVVAAAVSWIVYARIETLLLTVSAEQAQTLPQALKLADAANRYAAGAAEVDAARNPLQRQNAAVALAQHAQALHEALAALRLSKLAAGMVEPVESLVMQLEETLARLNRLTERRIELEGRARRLRAELNRLKGELDATAGRMAAAMPWASATRDFESTAARALLRLFEAGQIDQPSALRESLADYTAIRARMAGHLATMPGESARALGHLTNLDRLATGPEGVFPTRDAQLDTRVEIDGLSARAREIATRLGVAVTRLVGLLEAEGEAAKRAVAEQIDTGRRSLLLVGIATFLGPVVLVWLAVGRVIVLPLARLAEATRRIAAGDLQAPVPATRHREFTEIADALAVFRDNTAALADRTRALQRSEDAQRHAREEAEQALADLRDAQEQLIQAEKMAALAALVAGVAHEINTPIGIALTSASLLAEEVGGMRRAAEAGTLRRSEFDEFLGRAAEMSSLLMTNMDRAAGLVHAFKQVAADQSSEQRRPFDLRDTLEQTLTSLSPLCQKLGHASALDCPLGVEVDSYPGALSQVITILVMNACDHAFEPGRAGHIHVEAAVERGSTLRIEVSDDGRGIPEELQRRIFEPFFTTRRSRGNTGLGLHIAFNIVRRTLKGRIDLVASPTGARFAIRMPMALPAEAAERTADLAVTPPAGTR</sequence>
<keyword evidence="4" id="KW-0597">Phosphoprotein</keyword>
<evidence type="ECO:0000256" key="8">
    <source>
        <dbReference type="SAM" id="Phobius"/>
    </source>
</evidence>
<dbReference type="CDD" id="cd00075">
    <property type="entry name" value="HATPase"/>
    <property type="match status" value="1"/>
</dbReference>
<dbReference type="EC" id="2.7.13.3" evidence="3"/>
<dbReference type="SMART" id="SM00304">
    <property type="entry name" value="HAMP"/>
    <property type="match status" value="1"/>
</dbReference>
<dbReference type="PANTHER" id="PTHR43065">
    <property type="entry name" value="SENSOR HISTIDINE KINASE"/>
    <property type="match status" value="1"/>
</dbReference>
<dbReference type="Gene3D" id="1.10.287.130">
    <property type="match status" value="1"/>
</dbReference>
<feature type="transmembrane region" description="Helical" evidence="8">
    <location>
        <begin position="12"/>
        <end position="36"/>
    </location>
</feature>
<accession>A0ABX2THQ4</accession>
<dbReference type="InterPro" id="IPR004358">
    <property type="entry name" value="Sig_transdc_His_kin-like_C"/>
</dbReference>
<dbReference type="SUPFAM" id="SSF55874">
    <property type="entry name" value="ATPase domain of HSP90 chaperone/DNA topoisomerase II/histidine kinase"/>
    <property type="match status" value="1"/>
</dbReference>
<dbReference type="EMBL" id="JABFDB010000031">
    <property type="protein sequence ID" value="NYZ23773.1"/>
    <property type="molecule type" value="Genomic_DNA"/>
</dbReference>
<feature type="domain" description="Histidine kinase" evidence="10">
    <location>
        <begin position="429"/>
        <end position="660"/>
    </location>
</feature>
<keyword evidence="8" id="KW-0812">Transmembrane</keyword>
<keyword evidence="9" id="KW-0732">Signal</keyword>
<dbReference type="SUPFAM" id="SSF47384">
    <property type="entry name" value="Homodimeric domain of signal transducing histidine kinase"/>
    <property type="match status" value="1"/>
</dbReference>
<dbReference type="SMART" id="SM00387">
    <property type="entry name" value="HATPase_c"/>
    <property type="match status" value="1"/>
</dbReference>
<dbReference type="Gene3D" id="1.20.58.920">
    <property type="match status" value="1"/>
</dbReference>
<evidence type="ECO:0000256" key="2">
    <source>
        <dbReference type="ARBA" id="ARBA00004370"/>
    </source>
</evidence>
<dbReference type="Pfam" id="PF02518">
    <property type="entry name" value="HATPase_c"/>
    <property type="match status" value="1"/>
</dbReference>
<dbReference type="Pfam" id="PF21689">
    <property type="entry name" value="TorS_sensor_domain"/>
    <property type="match status" value="1"/>
</dbReference>
<dbReference type="SUPFAM" id="SSF158472">
    <property type="entry name" value="HAMP domain-like"/>
    <property type="match status" value="1"/>
</dbReference>
<evidence type="ECO:0000313" key="12">
    <source>
        <dbReference type="EMBL" id="NYZ23773.1"/>
    </source>
</evidence>
<feature type="coiled-coil region" evidence="7">
    <location>
        <begin position="386"/>
        <end position="420"/>
    </location>
</feature>
<evidence type="ECO:0000256" key="7">
    <source>
        <dbReference type="SAM" id="Coils"/>
    </source>
</evidence>
<evidence type="ECO:0000256" key="6">
    <source>
        <dbReference type="ARBA" id="ARBA00022777"/>
    </source>
</evidence>
<evidence type="ECO:0000313" key="13">
    <source>
        <dbReference type="Proteomes" id="UP000584642"/>
    </source>
</evidence>
<dbReference type="PRINTS" id="PR00344">
    <property type="entry name" value="BCTRLSENSOR"/>
</dbReference>
<evidence type="ECO:0000256" key="4">
    <source>
        <dbReference type="ARBA" id="ARBA00022553"/>
    </source>
</evidence>
<keyword evidence="6" id="KW-0418">Kinase</keyword>
<proteinExistence type="predicted"/>